<feature type="region of interest" description="Disordered" evidence="1">
    <location>
        <begin position="143"/>
        <end position="272"/>
    </location>
</feature>
<keyword evidence="3" id="KW-1185">Reference proteome</keyword>
<feature type="region of interest" description="Disordered" evidence="1">
    <location>
        <begin position="25"/>
        <end position="47"/>
    </location>
</feature>
<evidence type="ECO:0000256" key="1">
    <source>
        <dbReference type="SAM" id="MobiDB-lite"/>
    </source>
</evidence>
<dbReference type="EMBL" id="JBBWRZ010000009">
    <property type="protein sequence ID" value="KAK8229099.1"/>
    <property type="molecule type" value="Genomic_DNA"/>
</dbReference>
<dbReference type="Proteomes" id="UP001492380">
    <property type="component" value="Unassembled WGS sequence"/>
</dbReference>
<comment type="caution">
    <text evidence="2">The sequence shown here is derived from an EMBL/GenBank/DDBJ whole genome shotgun (WGS) entry which is preliminary data.</text>
</comment>
<proteinExistence type="predicted"/>
<name>A0ABR1YH60_9PEZI</name>
<accession>A0ABR1YH60</accession>
<evidence type="ECO:0000313" key="2">
    <source>
        <dbReference type="EMBL" id="KAK8229099.1"/>
    </source>
</evidence>
<organism evidence="2 3">
    <name type="scientific">Phyllosticta capitalensis</name>
    <dbReference type="NCBI Taxonomy" id="121624"/>
    <lineage>
        <taxon>Eukaryota</taxon>
        <taxon>Fungi</taxon>
        <taxon>Dikarya</taxon>
        <taxon>Ascomycota</taxon>
        <taxon>Pezizomycotina</taxon>
        <taxon>Dothideomycetes</taxon>
        <taxon>Dothideomycetes incertae sedis</taxon>
        <taxon>Botryosphaeriales</taxon>
        <taxon>Phyllostictaceae</taxon>
        <taxon>Phyllosticta</taxon>
    </lineage>
</organism>
<reference evidence="2 3" key="1">
    <citation type="submission" date="2024-04" db="EMBL/GenBank/DDBJ databases">
        <title>Phyllosticta paracitricarpa is synonymous to the EU quarantine fungus P. citricarpa based on phylogenomic analyses.</title>
        <authorList>
            <consortium name="Lawrence Berkeley National Laboratory"/>
            <person name="Van Ingen-Buijs V.A."/>
            <person name="Van Westerhoven A.C."/>
            <person name="Haridas S."/>
            <person name="Skiadas P."/>
            <person name="Martin F."/>
            <person name="Groenewald J.Z."/>
            <person name="Crous P.W."/>
            <person name="Seidl M.F."/>
        </authorList>
    </citation>
    <scope>NUCLEOTIDE SEQUENCE [LARGE SCALE GENOMIC DNA]</scope>
    <source>
        <strain evidence="2 3">CBS 123374</strain>
    </source>
</reference>
<protein>
    <submittedName>
        <fullName evidence="2">Uncharacterized protein</fullName>
    </submittedName>
</protein>
<evidence type="ECO:0000313" key="3">
    <source>
        <dbReference type="Proteomes" id="UP001492380"/>
    </source>
</evidence>
<gene>
    <name evidence="2" type="ORF">HDK90DRAFT_346856</name>
</gene>
<sequence length="272" mass="29735">MACWQSTEKVSSMFDFSWTHTQHLQSATPKKTMVDTQKDSHRPKRAASVRLKHECQVHVPNICSTAEKQRQSPTKRETCSCHDAGFVHNVANDNDHAGALWMGQPHISRSCLRCPSTSLTDNLDCTPRLSVHLSLTSSRCRHTLHLASPPSPTPTYTERPDGRRTASSSPRAWEVGSRHVAQKGDAQVQQRRGELSEPKPNQDTLACRAPPPTPESDDNDDDGRRPSPAGSLGCGLVGDRGRQRGKGVAHVGRNTRMEAVPSISGDPESSVG</sequence>